<evidence type="ECO:0000313" key="3">
    <source>
        <dbReference type="EMBL" id="CDM64714.1"/>
    </source>
</evidence>
<keyword evidence="4" id="KW-1185">Reference proteome</keyword>
<keyword evidence="1" id="KW-0472">Membrane</keyword>
<name>A0A0B6WWQ2_9BACT</name>
<feature type="signal peptide" evidence="2">
    <location>
        <begin position="1"/>
        <end position="26"/>
    </location>
</feature>
<dbReference type="EMBL" id="CBXV010000002">
    <property type="protein sequence ID" value="CDM64714.1"/>
    <property type="molecule type" value="Genomic_DNA"/>
</dbReference>
<dbReference type="Proteomes" id="UP000031518">
    <property type="component" value="Unassembled WGS sequence"/>
</dbReference>
<sequence length="130" mass="14271" precursor="true">MFKRILAAILVGLVINLFCTTSVVVAQQTSSNTRAVEEVKAKIVQIGTGPTARIELRLTDGRKVKGYISEIEEDHFIIVDEKTSTATQVAYQQVQKVKRQKLSNDARKIGKIAALIAVPIVLLLILTPKS</sequence>
<accession>A0A0B6WWQ2</accession>
<reference evidence="3 4" key="2">
    <citation type="submission" date="2015-01" db="EMBL/GenBank/DDBJ databases">
        <title>Complete genome sequence of Pyrinomonas methylaliphatogenes type strain K22T.</title>
        <authorList>
            <person name="Lee K.C.Y."/>
            <person name="Power J.F."/>
            <person name="Dunfield P.F."/>
            <person name="Morgan X.C."/>
            <person name="Huttenhower C."/>
            <person name="Stott M.B."/>
        </authorList>
    </citation>
    <scope>NUCLEOTIDE SEQUENCE [LARGE SCALE GENOMIC DNA]</scope>
    <source>
        <strain evidence="3 4">K22</strain>
    </source>
</reference>
<feature type="chain" id="PRO_5002123028" evidence="2">
    <location>
        <begin position="27"/>
        <end position="130"/>
    </location>
</feature>
<gene>
    <name evidence="3" type="ORF">PYK22_00709</name>
</gene>
<feature type="transmembrane region" description="Helical" evidence="1">
    <location>
        <begin position="109"/>
        <end position="127"/>
    </location>
</feature>
<keyword evidence="2" id="KW-0732">Signal</keyword>
<evidence type="ECO:0000256" key="2">
    <source>
        <dbReference type="SAM" id="SignalP"/>
    </source>
</evidence>
<proteinExistence type="predicted"/>
<evidence type="ECO:0000313" key="4">
    <source>
        <dbReference type="Proteomes" id="UP000031518"/>
    </source>
</evidence>
<organism evidence="3 4">
    <name type="scientific">Pyrinomonas methylaliphatogenes</name>
    <dbReference type="NCBI Taxonomy" id="454194"/>
    <lineage>
        <taxon>Bacteria</taxon>
        <taxon>Pseudomonadati</taxon>
        <taxon>Acidobacteriota</taxon>
        <taxon>Blastocatellia</taxon>
        <taxon>Blastocatellales</taxon>
        <taxon>Pyrinomonadaceae</taxon>
        <taxon>Pyrinomonas</taxon>
    </lineage>
</organism>
<keyword evidence="1" id="KW-0812">Transmembrane</keyword>
<evidence type="ECO:0000256" key="1">
    <source>
        <dbReference type="SAM" id="Phobius"/>
    </source>
</evidence>
<keyword evidence="1" id="KW-1133">Transmembrane helix</keyword>
<dbReference type="RefSeq" id="WP_041974324.1">
    <property type="nucleotide sequence ID" value="NZ_CBXV010000002.1"/>
</dbReference>
<reference evidence="3 4" key="1">
    <citation type="submission" date="2013-12" db="EMBL/GenBank/DDBJ databases">
        <authorList>
            <person name="Stott M."/>
        </authorList>
    </citation>
    <scope>NUCLEOTIDE SEQUENCE [LARGE SCALE GENOMIC DNA]</scope>
    <source>
        <strain evidence="3 4">K22</strain>
    </source>
</reference>
<dbReference type="AlphaFoldDB" id="A0A0B6WWQ2"/>
<protein>
    <submittedName>
        <fullName evidence="3">Uncharacterized protein</fullName>
    </submittedName>
</protein>